<dbReference type="EMBL" id="JAPFQA010000025">
    <property type="protein sequence ID" value="MCZ8548346.1"/>
    <property type="molecule type" value="Genomic_DNA"/>
</dbReference>
<protein>
    <submittedName>
        <fullName evidence="2">DUF6448 family protein</fullName>
    </submittedName>
</protein>
<evidence type="ECO:0000313" key="3">
    <source>
        <dbReference type="Proteomes" id="UP001152178"/>
    </source>
</evidence>
<name>A0ABT4R3E2_9HYPH</name>
<gene>
    <name evidence="2" type="ORF">OOJ09_29605</name>
</gene>
<dbReference type="InterPro" id="IPR045613">
    <property type="entry name" value="DUF6448"/>
</dbReference>
<evidence type="ECO:0000313" key="2">
    <source>
        <dbReference type="EMBL" id="MCZ8548346.1"/>
    </source>
</evidence>
<accession>A0ABT4R3E2</accession>
<dbReference type="Proteomes" id="UP001152178">
    <property type="component" value="Unassembled WGS sequence"/>
</dbReference>
<feature type="chain" id="PRO_5045288713" evidence="1">
    <location>
        <begin position="26"/>
        <end position="201"/>
    </location>
</feature>
<keyword evidence="3" id="KW-1185">Reference proteome</keyword>
<keyword evidence="1" id="KW-0732">Signal</keyword>
<sequence>MIRIKLLTATTLAAGLLFGTQSAFAHCDSIDGPVAQAALKALDTGNVGLILPYAPATAEAEIEAHFGQALKIRGLGSEAKGFADRAFMETAVRLHRAGEGAAYTGLKPVGMDFGPVIPVAEKAIASGDLDKVRNILVEELQHGLNARFDHVLHTRTSALEPKNPAEVAAARERVSAELGFVTFAEGMRQAAAGAPGHEHRE</sequence>
<comment type="caution">
    <text evidence="2">The sequence shown here is derived from an EMBL/GenBank/DDBJ whole genome shotgun (WGS) entry which is preliminary data.</text>
</comment>
<dbReference type="Pfam" id="PF20046">
    <property type="entry name" value="DUF6448"/>
    <property type="match status" value="1"/>
</dbReference>
<proteinExistence type="predicted"/>
<feature type="signal peptide" evidence="1">
    <location>
        <begin position="1"/>
        <end position="25"/>
    </location>
</feature>
<organism evidence="2 3">
    <name type="scientific">Mesorhizobium qingshengii</name>
    <dbReference type="NCBI Taxonomy" id="1165689"/>
    <lineage>
        <taxon>Bacteria</taxon>
        <taxon>Pseudomonadati</taxon>
        <taxon>Pseudomonadota</taxon>
        <taxon>Alphaproteobacteria</taxon>
        <taxon>Hyphomicrobiales</taxon>
        <taxon>Phyllobacteriaceae</taxon>
        <taxon>Mesorhizobium</taxon>
    </lineage>
</organism>
<evidence type="ECO:0000256" key="1">
    <source>
        <dbReference type="SAM" id="SignalP"/>
    </source>
</evidence>
<dbReference type="RefSeq" id="WP_269908600.1">
    <property type="nucleotide sequence ID" value="NZ_JAPFQA010000025.1"/>
</dbReference>
<reference evidence="2" key="1">
    <citation type="submission" date="2022-11" db="EMBL/GenBank/DDBJ databases">
        <authorList>
            <person name="Coimbra C."/>
        </authorList>
    </citation>
    <scope>NUCLEOTIDE SEQUENCE</scope>
    <source>
        <strain evidence="2">Jales19</strain>
    </source>
</reference>